<evidence type="ECO:0000313" key="3">
    <source>
        <dbReference type="Proteomes" id="UP000325529"/>
    </source>
</evidence>
<keyword evidence="3" id="KW-1185">Reference proteome</keyword>
<protein>
    <submittedName>
        <fullName evidence="2">Uncharacterized protein</fullName>
    </submittedName>
</protein>
<reference evidence="2 3" key="1">
    <citation type="submission" date="2017-09" db="EMBL/GenBank/DDBJ databases">
        <authorList>
            <person name="Lee N."/>
            <person name="Cho B.-K."/>
        </authorList>
    </citation>
    <scope>NUCLEOTIDE SEQUENCE [LARGE SCALE GENOMIC DNA]</scope>
    <source>
        <strain evidence="2 3">ATCC 12853</strain>
    </source>
</reference>
<dbReference type="AlphaFoldDB" id="A0A5J6G706"/>
<dbReference type="Proteomes" id="UP000325529">
    <property type="component" value="Chromosome"/>
</dbReference>
<proteinExistence type="predicted"/>
<sequence>MLSWARRQGTVCNVPCSRAALSDSHSIEAGPSPSEEFGGEAPESSKFSHGKRGVLARHIPFHWNRMGFTARQQTICSRAA</sequence>
<dbReference type="EMBL" id="CP023699">
    <property type="protein sequence ID" value="QEU90773.1"/>
    <property type="molecule type" value="Genomic_DNA"/>
</dbReference>
<dbReference type="KEGG" id="ska:CP970_07500"/>
<evidence type="ECO:0000313" key="2">
    <source>
        <dbReference type="EMBL" id="QEU90773.1"/>
    </source>
</evidence>
<feature type="region of interest" description="Disordered" evidence="1">
    <location>
        <begin position="22"/>
        <end position="50"/>
    </location>
</feature>
<name>A0A5J6G706_STRKN</name>
<gene>
    <name evidence="2" type="ORF">CP970_07500</name>
</gene>
<organism evidence="2 3">
    <name type="scientific">Streptomyces kanamyceticus</name>
    <dbReference type="NCBI Taxonomy" id="1967"/>
    <lineage>
        <taxon>Bacteria</taxon>
        <taxon>Bacillati</taxon>
        <taxon>Actinomycetota</taxon>
        <taxon>Actinomycetes</taxon>
        <taxon>Kitasatosporales</taxon>
        <taxon>Streptomycetaceae</taxon>
        <taxon>Streptomyces</taxon>
    </lineage>
</organism>
<accession>A0A5J6G706</accession>
<evidence type="ECO:0000256" key="1">
    <source>
        <dbReference type="SAM" id="MobiDB-lite"/>
    </source>
</evidence>